<dbReference type="RefSeq" id="WP_134386633.1">
    <property type="nucleotide sequence ID" value="NZ_BMWW01000008.1"/>
</dbReference>
<organism evidence="7 10">
    <name type="scientific">Pseudoduganella plicata</name>
    <dbReference type="NCBI Taxonomy" id="321984"/>
    <lineage>
        <taxon>Bacteria</taxon>
        <taxon>Pseudomonadati</taxon>
        <taxon>Pseudomonadota</taxon>
        <taxon>Betaproteobacteria</taxon>
        <taxon>Burkholderiales</taxon>
        <taxon>Oxalobacteraceae</taxon>
        <taxon>Telluria group</taxon>
        <taxon>Pseudoduganella</taxon>
    </lineage>
</organism>
<evidence type="ECO:0000256" key="3">
    <source>
        <dbReference type="ARBA" id="ARBA00022692"/>
    </source>
</evidence>
<evidence type="ECO:0000256" key="1">
    <source>
        <dbReference type="ARBA" id="ARBA00022475"/>
    </source>
</evidence>
<evidence type="ECO:0000256" key="4">
    <source>
        <dbReference type="ARBA" id="ARBA00022989"/>
    </source>
</evidence>
<evidence type="ECO:0000256" key="5">
    <source>
        <dbReference type="ARBA" id="ARBA00023136"/>
    </source>
</evidence>
<keyword evidence="2" id="KW-0997">Cell inner membrane</keyword>
<accession>A0A4P7BK15</accession>
<evidence type="ECO:0000313" key="8">
    <source>
        <dbReference type="EMBL" id="QBQ38025.1"/>
    </source>
</evidence>
<dbReference type="Pfam" id="PF06835">
    <property type="entry name" value="LptC"/>
    <property type="match status" value="1"/>
</dbReference>
<evidence type="ECO:0000313" key="10">
    <source>
        <dbReference type="Proteomes" id="UP000619512"/>
    </source>
</evidence>
<proteinExistence type="predicted"/>
<sequence>MRNQRTAHRYRLSVGLVLGLFGAFGSFWLVEMMNRGGDELQGGLKVNEPDYIVENFSFVRMTKTGQPSYIISGDKLTHRPVDDSSDIVKPVVRSLSGEREPMDIHAERARVDQDNTRVTLMENVRIDRAASANSQEMHLATQSLTIFPEEDRMETNQPVRLQLGNATATGTAMRANNATRQLQLTGRGTIVYPPRGQQTK</sequence>
<keyword evidence="5 6" id="KW-0472">Membrane</keyword>
<dbReference type="AlphaFoldDB" id="A0A4P7BK15"/>
<reference evidence="8 9" key="2">
    <citation type="submission" date="2019-03" db="EMBL/GenBank/DDBJ databases">
        <title>Draft Genome Sequences of Six Type Strains of the Genus Massilia.</title>
        <authorList>
            <person name="Miess H."/>
            <person name="Frediansyhah A."/>
            <person name="Gross H."/>
        </authorList>
    </citation>
    <scope>NUCLEOTIDE SEQUENCE [LARGE SCALE GENOMIC DNA]</scope>
    <source>
        <strain evidence="8 9">DSM 17505</strain>
    </source>
</reference>
<keyword evidence="9" id="KW-1185">Reference proteome</keyword>
<name>A0A4P7BK15_9BURK</name>
<reference evidence="7" key="3">
    <citation type="submission" date="2022-12" db="EMBL/GenBank/DDBJ databases">
        <authorList>
            <person name="Sun Q."/>
            <person name="Kim S."/>
        </authorList>
    </citation>
    <scope>NUCLEOTIDE SEQUENCE</scope>
    <source>
        <strain evidence="7">KCTC 12344</strain>
    </source>
</reference>
<keyword evidence="1" id="KW-1003">Cell membrane</keyword>
<dbReference type="EMBL" id="CP038026">
    <property type="protein sequence ID" value="QBQ38025.1"/>
    <property type="molecule type" value="Genomic_DNA"/>
</dbReference>
<dbReference type="Proteomes" id="UP000619512">
    <property type="component" value="Unassembled WGS sequence"/>
</dbReference>
<dbReference type="InterPro" id="IPR026265">
    <property type="entry name" value="LptC"/>
</dbReference>
<keyword evidence="4 6" id="KW-1133">Transmembrane helix</keyword>
<dbReference type="OrthoDB" id="8589410at2"/>
<evidence type="ECO:0000256" key="6">
    <source>
        <dbReference type="SAM" id="Phobius"/>
    </source>
</evidence>
<keyword evidence="3 6" id="KW-0812">Transmembrane</keyword>
<dbReference type="GO" id="GO:0017089">
    <property type="term" value="F:glycolipid transfer activity"/>
    <property type="evidence" value="ECO:0007669"/>
    <property type="project" value="TreeGrafter"/>
</dbReference>
<dbReference type="PANTHER" id="PTHR37481">
    <property type="entry name" value="LIPOPOLYSACCHARIDE EXPORT SYSTEM PROTEIN LPTC"/>
    <property type="match status" value="1"/>
</dbReference>
<dbReference type="EMBL" id="BMWW01000008">
    <property type="protein sequence ID" value="GGZ03590.1"/>
    <property type="molecule type" value="Genomic_DNA"/>
</dbReference>
<dbReference type="GO" id="GO:0030288">
    <property type="term" value="C:outer membrane-bounded periplasmic space"/>
    <property type="evidence" value="ECO:0007669"/>
    <property type="project" value="TreeGrafter"/>
</dbReference>
<reference evidence="7" key="1">
    <citation type="journal article" date="2014" name="Int. J. Syst. Evol. Microbiol.">
        <title>Complete genome sequence of Corynebacterium casei LMG S-19264T (=DSM 44701T), isolated from a smear-ripened cheese.</title>
        <authorList>
            <consortium name="US DOE Joint Genome Institute (JGI-PGF)"/>
            <person name="Walter F."/>
            <person name="Albersmeier A."/>
            <person name="Kalinowski J."/>
            <person name="Ruckert C."/>
        </authorList>
    </citation>
    <scope>NUCLEOTIDE SEQUENCE</scope>
    <source>
        <strain evidence="7">KCTC 12344</strain>
    </source>
</reference>
<evidence type="ECO:0000313" key="9">
    <source>
        <dbReference type="Proteomes" id="UP000294359"/>
    </source>
</evidence>
<dbReference type="InterPro" id="IPR052363">
    <property type="entry name" value="LPS_export_LptC"/>
</dbReference>
<dbReference type="GO" id="GO:0005886">
    <property type="term" value="C:plasma membrane"/>
    <property type="evidence" value="ECO:0007669"/>
    <property type="project" value="InterPro"/>
</dbReference>
<dbReference type="Gene3D" id="2.60.450.10">
    <property type="entry name" value="Lipopolysaccharide (LPS) transport protein A like domain"/>
    <property type="match status" value="1"/>
</dbReference>
<gene>
    <name evidence="8" type="primary">lptC</name>
    <name evidence="8" type="ORF">E1742_18915</name>
    <name evidence="7" type="ORF">GCM10007388_41620</name>
</gene>
<evidence type="ECO:0000313" key="7">
    <source>
        <dbReference type="EMBL" id="GGZ03590.1"/>
    </source>
</evidence>
<dbReference type="GO" id="GO:0015221">
    <property type="term" value="F:lipopolysaccharide transmembrane transporter activity"/>
    <property type="evidence" value="ECO:0007669"/>
    <property type="project" value="InterPro"/>
</dbReference>
<evidence type="ECO:0000256" key="2">
    <source>
        <dbReference type="ARBA" id="ARBA00022519"/>
    </source>
</evidence>
<dbReference type="NCBIfam" id="TIGR04409">
    <property type="entry name" value="LptC_YrbK"/>
    <property type="match status" value="1"/>
</dbReference>
<feature type="transmembrane region" description="Helical" evidence="6">
    <location>
        <begin position="12"/>
        <end position="30"/>
    </location>
</feature>
<dbReference type="PANTHER" id="PTHR37481:SF1">
    <property type="entry name" value="LIPOPOLYSACCHARIDE EXPORT SYSTEM PROTEIN LPTC"/>
    <property type="match status" value="1"/>
</dbReference>
<dbReference type="Proteomes" id="UP000294359">
    <property type="component" value="Chromosome"/>
</dbReference>
<dbReference type="InterPro" id="IPR010664">
    <property type="entry name" value="LipoPS_assembly_LptC-rel"/>
</dbReference>
<protein>
    <submittedName>
        <fullName evidence="8">LPS export ABC transporter periplasmic protein LptC</fullName>
    </submittedName>
</protein>